<dbReference type="PRINTS" id="PR00038">
    <property type="entry name" value="HTHLUXR"/>
</dbReference>
<reference evidence="5 6" key="1">
    <citation type="journal article" date="2015" name="Genome Announc.">
        <title>Draft Genome of the Euendolithic (true boring) Cyanobacterium Mastigocoleus testarum strain BC008.</title>
        <authorList>
            <person name="Guida B.S."/>
            <person name="Garcia-Pichel F."/>
        </authorList>
    </citation>
    <scope>NUCLEOTIDE SEQUENCE [LARGE SCALE GENOMIC DNA]</scope>
    <source>
        <strain evidence="5 6">BC008</strain>
    </source>
</reference>
<keyword evidence="2" id="KW-0238">DNA-binding</keyword>
<dbReference type="Pfam" id="PF00196">
    <property type="entry name" value="GerE"/>
    <property type="match status" value="1"/>
</dbReference>
<evidence type="ECO:0000259" key="4">
    <source>
        <dbReference type="PROSITE" id="PS50043"/>
    </source>
</evidence>
<comment type="caution">
    <text evidence="5">The sequence shown here is derived from an EMBL/GenBank/DDBJ whole genome shotgun (WGS) entry which is preliminary data.</text>
</comment>
<dbReference type="SMART" id="SM00421">
    <property type="entry name" value="HTH_LUXR"/>
    <property type="match status" value="1"/>
</dbReference>
<name>A0A0V7ZS29_9CYAN</name>
<keyword evidence="3" id="KW-0804">Transcription</keyword>
<dbReference type="RefSeq" id="WP_027844347.1">
    <property type="nucleotide sequence ID" value="NZ_LMTZ01000087.1"/>
</dbReference>
<keyword evidence="6" id="KW-1185">Reference proteome</keyword>
<keyword evidence="1" id="KW-0805">Transcription regulation</keyword>
<dbReference type="SUPFAM" id="SSF55781">
    <property type="entry name" value="GAF domain-like"/>
    <property type="match status" value="1"/>
</dbReference>
<dbReference type="Pfam" id="PF13185">
    <property type="entry name" value="GAF_2"/>
    <property type="match status" value="1"/>
</dbReference>
<protein>
    <recommendedName>
        <fullName evidence="4">HTH luxR-type domain-containing protein</fullName>
    </recommendedName>
</protein>
<dbReference type="InterPro" id="IPR003018">
    <property type="entry name" value="GAF"/>
</dbReference>
<dbReference type="Gene3D" id="1.10.10.10">
    <property type="entry name" value="Winged helix-like DNA-binding domain superfamily/Winged helix DNA-binding domain"/>
    <property type="match status" value="1"/>
</dbReference>
<dbReference type="GO" id="GO:0006355">
    <property type="term" value="P:regulation of DNA-templated transcription"/>
    <property type="evidence" value="ECO:0007669"/>
    <property type="project" value="InterPro"/>
</dbReference>
<dbReference type="EMBL" id="LMTZ01000087">
    <property type="protein sequence ID" value="KST67460.1"/>
    <property type="molecule type" value="Genomic_DNA"/>
</dbReference>
<dbReference type="SMART" id="SM00065">
    <property type="entry name" value="GAF"/>
    <property type="match status" value="1"/>
</dbReference>
<dbReference type="PROSITE" id="PS50043">
    <property type="entry name" value="HTH_LUXR_2"/>
    <property type="match status" value="1"/>
</dbReference>
<evidence type="ECO:0000256" key="1">
    <source>
        <dbReference type="ARBA" id="ARBA00023015"/>
    </source>
</evidence>
<dbReference type="AlphaFoldDB" id="A0A0V7ZS29"/>
<dbReference type="CDD" id="cd06170">
    <property type="entry name" value="LuxR_C_like"/>
    <property type="match status" value="1"/>
</dbReference>
<accession>A0A0V7ZS29</accession>
<gene>
    <name evidence="5" type="ORF">BC008_30135</name>
</gene>
<dbReference type="InterPro" id="IPR000792">
    <property type="entry name" value="Tscrpt_reg_LuxR_C"/>
</dbReference>
<dbReference type="PANTHER" id="PTHR44688">
    <property type="entry name" value="DNA-BINDING TRANSCRIPTIONAL ACTIVATOR DEVR_DOSR"/>
    <property type="match status" value="1"/>
</dbReference>
<dbReference type="SUPFAM" id="SSF46894">
    <property type="entry name" value="C-terminal effector domain of the bipartite response regulators"/>
    <property type="match status" value="1"/>
</dbReference>
<evidence type="ECO:0000256" key="3">
    <source>
        <dbReference type="ARBA" id="ARBA00023163"/>
    </source>
</evidence>
<proteinExistence type="predicted"/>
<sequence length="476" mass="52928">MLDDTKLVWDLQRVNQIAQSFSTSLDLKEIACLATDGLVEYFDCAFARIWLVEPDGEMLRLVASSGLYTHTDGSFSRIPMGEFKIGKIAQNRISLLSNNLAAESWVRYPQWAIANNITSFAGYPLVNSDKVVGVLAAFSHHPMRSEFLEVLLSLCTTLTVALEIASQHHKEKQDVKPKITLSELSLSDNLAYILGQTKLTVIGTERSLDLSQTQVFLKTAEILQTLDCTYCRLTYELDSVSLEAIAATSAIISQEQEEWEQSVFGNLFSTTSCFGGSLKINTEASIKAIQVSLTFPSVIDIPELSLRIKCRLPLLQTGFAQLAYSAGLTVCTGGDNRHIPLLTDRASLVETSERTIWVNHDSNSKIIPEGVKASIDLSTTSKQLREVVETLMKGDAWKLNRGLNNNIQVQQQKLSEREQEVITLLTQGLRDRDIAEQLHISNSTVKFHINNILTKLNSKTRLQALYKLMNTGGLEL</sequence>
<dbReference type="InterPro" id="IPR029016">
    <property type="entry name" value="GAF-like_dom_sf"/>
</dbReference>
<evidence type="ECO:0000313" key="6">
    <source>
        <dbReference type="Proteomes" id="UP000053372"/>
    </source>
</evidence>
<dbReference type="Proteomes" id="UP000053372">
    <property type="component" value="Unassembled WGS sequence"/>
</dbReference>
<organism evidence="5 6">
    <name type="scientific">Mastigocoleus testarum BC008</name>
    <dbReference type="NCBI Taxonomy" id="371196"/>
    <lineage>
        <taxon>Bacteria</taxon>
        <taxon>Bacillati</taxon>
        <taxon>Cyanobacteriota</taxon>
        <taxon>Cyanophyceae</taxon>
        <taxon>Nostocales</taxon>
        <taxon>Hapalosiphonaceae</taxon>
        <taxon>Mastigocoleus</taxon>
    </lineage>
</organism>
<dbReference type="GO" id="GO:0003677">
    <property type="term" value="F:DNA binding"/>
    <property type="evidence" value="ECO:0007669"/>
    <property type="project" value="UniProtKB-KW"/>
</dbReference>
<feature type="domain" description="HTH luxR-type" evidence="4">
    <location>
        <begin position="407"/>
        <end position="472"/>
    </location>
</feature>
<dbReference type="OrthoDB" id="447151at2"/>
<evidence type="ECO:0000313" key="5">
    <source>
        <dbReference type="EMBL" id="KST67460.1"/>
    </source>
</evidence>
<dbReference type="InterPro" id="IPR036388">
    <property type="entry name" value="WH-like_DNA-bd_sf"/>
</dbReference>
<dbReference type="InterPro" id="IPR016032">
    <property type="entry name" value="Sig_transdc_resp-reg_C-effctor"/>
</dbReference>
<dbReference type="Gene3D" id="3.30.450.40">
    <property type="match status" value="1"/>
</dbReference>
<evidence type="ECO:0000256" key="2">
    <source>
        <dbReference type="ARBA" id="ARBA00023125"/>
    </source>
</evidence>
<dbReference type="PANTHER" id="PTHR44688:SF25">
    <property type="entry name" value="HTH LUXR-TYPE DOMAIN-CONTAINING PROTEIN"/>
    <property type="match status" value="1"/>
</dbReference>